<dbReference type="Proteomes" id="UP001152798">
    <property type="component" value="Chromosome 4"/>
</dbReference>
<accession>A0A9P0HAG1</accession>
<dbReference type="EMBL" id="OV725080">
    <property type="protein sequence ID" value="CAH1398608.1"/>
    <property type="molecule type" value="Genomic_DNA"/>
</dbReference>
<reference evidence="1" key="1">
    <citation type="submission" date="2022-01" db="EMBL/GenBank/DDBJ databases">
        <authorList>
            <person name="King R."/>
        </authorList>
    </citation>
    <scope>NUCLEOTIDE SEQUENCE</scope>
</reference>
<gene>
    <name evidence="1" type="ORF">NEZAVI_LOCUS8221</name>
</gene>
<sequence>MMHPEKTLHREGDPGWALRAQQVFAGHLHSTPGHLSHPPWSENIQGAVRGVAVLGVPNDDGHFAVHADGNVGGIRYCLDRFQLRKPNGTSYLIGCSCQSE</sequence>
<keyword evidence="2" id="KW-1185">Reference proteome</keyword>
<dbReference type="AlphaFoldDB" id="A0A9P0HAG1"/>
<name>A0A9P0HAG1_NEZVI</name>
<proteinExistence type="predicted"/>
<protein>
    <submittedName>
        <fullName evidence="1">Uncharacterized protein</fullName>
    </submittedName>
</protein>
<evidence type="ECO:0000313" key="2">
    <source>
        <dbReference type="Proteomes" id="UP001152798"/>
    </source>
</evidence>
<organism evidence="1 2">
    <name type="scientific">Nezara viridula</name>
    <name type="common">Southern green stink bug</name>
    <name type="synonym">Cimex viridulus</name>
    <dbReference type="NCBI Taxonomy" id="85310"/>
    <lineage>
        <taxon>Eukaryota</taxon>
        <taxon>Metazoa</taxon>
        <taxon>Ecdysozoa</taxon>
        <taxon>Arthropoda</taxon>
        <taxon>Hexapoda</taxon>
        <taxon>Insecta</taxon>
        <taxon>Pterygota</taxon>
        <taxon>Neoptera</taxon>
        <taxon>Paraneoptera</taxon>
        <taxon>Hemiptera</taxon>
        <taxon>Heteroptera</taxon>
        <taxon>Panheteroptera</taxon>
        <taxon>Pentatomomorpha</taxon>
        <taxon>Pentatomoidea</taxon>
        <taxon>Pentatomidae</taxon>
        <taxon>Pentatominae</taxon>
        <taxon>Nezara</taxon>
    </lineage>
</organism>
<evidence type="ECO:0000313" key="1">
    <source>
        <dbReference type="EMBL" id="CAH1398608.1"/>
    </source>
</evidence>